<dbReference type="GO" id="GO:0006508">
    <property type="term" value="P:proteolysis"/>
    <property type="evidence" value="ECO:0007669"/>
    <property type="project" value="UniProtKB-KW"/>
</dbReference>
<dbReference type="KEGG" id="cja:CJA_2935"/>
<dbReference type="GO" id="GO:0008955">
    <property type="term" value="F:peptidoglycan glycosyltransferase activity"/>
    <property type="evidence" value="ECO:0007669"/>
    <property type="project" value="InterPro"/>
</dbReference>
<dbReference type="HOGENOM" id="CLU_009289_6_2_6"/>
<dbReference type="Proteomes" id="UP000001036">
    <property type="component" value="Chromosome"/>
</dbReference>
<dbReference type="EC" id="3.4.16.4" evidence="16"/>
<dbReference type="Pfam" id="PF00905">
    <property type="entry name" value="Transpeptidase"/>
    <property type="match status" value="1"/>
</dbReference>
<dbReference type="GO" id="GO:0005886">
    <property type="term" value="C:plasma membrane"/>
    <property type="evidence" value="ECO:0007669"/>
    <property type="project" value="UniProtKB-SubCell"/>
</dbReference>
<feature type="domain" description="Penicillin-binding protein dimerisation" evidence="19">
    <location>
        <begin position="77"/>
        <end position="226"/>
    </location>
</feature>
<feature type="active site" description="Acyl-ester intermediate" evidence="16">
    <location>
        <position position="313"/>
    </location>
</feature>
<evidence type="ECO:0000313" key="20">
    <source>
        <dbReference type="EMBL" id="ACE84015.1"/>
    </source>
</evidence>
<evidence type="ECO:0000256" key="2">
    <source>
        <dbReference type="ARBA" id="ARBA00022475"/>
    </source>
</evidence>
<accession>B3PCM6</accession>
<keyword evidence="11 16" id="KW-1133">Transmembrane helix</keyword>
<keyword evidence="6 16" id="KW-0645">Protease</keyword>
<evidence type="ECO:0000256" key="6">
    <source>
        <dbReference type="ARBA" id="ARBA00022670"/>
    </source>
</evidence>
<dbReference type="PANTHER" id="PTHR30627:SF1">
    <property type="entry name" value="PEPTIDOGLYCAN D,D-TRANSPEPTIDASE FTSI"/>
    <property type="match status" value="1"/>
</dbReference>
<feature type="transmembrane region" description="Helical" evidence="16">
    <location>
        <begin position="27"/>
        <end position="48"/>
    </location>
</feature>
<evidence type="ECO:0000256" key="12">
    <source>
        <dbReference type="ARBA" id="ARBA00023136"/>
    </source>
</evidence>
<keyword evidence="14 16" id="KW-0131">Cell cycle</keyword>
<dbReference type="HAMAP" id="MF_02080">
    <property type="entry name" value="FtsI_transpept"/>
    <property type="match status" value="1"/>
</dbReference>
<dbReference type="GO" id="GO:0008360">
    <property type="term" value="P:regulation of cell shape"/>
    <property type="evidence" value="ECO:0007669"/>
    <property type="project" value="UniProtKB-KW"/>
</dbReference>
<dbReference type="SUPFAM" id="SSF56519">
    <property type="entry name" value="Penicillin binding protein dimerisation domain"/>
    <property type="match status" value="1"/>
</dbReference>
<keyword evidence="5 16" id="KW-0121">Carboxypeptidase</keyword>
<comment type="catalytic activity">
    <reaction evidence="16">
        <text>Preferential cleavage: (Ac)2-L-Lys-D-Ala-|-D-Ala. Also transpeptidation of peptidyl-alanyl moieties that are N-acyl substituents of D-alanine.</text>
        <dbReference type="EC" id="3.4.16.4"/>
    </reaction>
</comment>
<proteinExistence type="inferred from homology"/>
<evidence type="ECO:0000256" key="1">
    <source>
        <dbReference type="ARBA" id="ARBA00004370"/>
    </source>
</evidence>
<comment type="function">
    <text evidence="16">Catalyzes cross-linking of the peptidoglycan cell wall at the division septum.</text>
</comment>
<evidence type="ECO:0000259" key="19">
    <source>
        <dbReference type="Pfam" id="PF03717"/>
    </source>
</evidence>
<evidence type="ECO:0000256" key="5">
    <source>
        <dbReference type="ARBA" id="ARBA00022645"/>
    </source>
</evidence>
<feature type="region of interest" description="Disordered" evidence="17">
    <location>
        <begin position="579"/>
        <end position="610"/>
    </location>
</feature>
<evidence type="ECO:0000256" key="11">
    <source>
        <dbReference type="ARBA" id="ARBA00022989"/>
    </source>
</evidence>
<keyword evidence="7 16" id="KW-0812">Transmembrane</keyword>
<dbReference type="InterPro" id="IPR036138">
    <property type="entry name" value="PBP_dimer_sf"/>
</dbReference>
<dbReference type="InterPro" id="IPR005311">
    <property type="entry name" value="PBP_dimer"/>
</dbReference>
<dbReference type="Gene3D" id="3.40.710.10">
    <property type="entry name" value="DD-peptidase/beta-lactamase superfamily"/>
    <property type="match status" value="1"/>
</dbReference>
<keyword evidence="10 16" id="KW-0573">Peptidoglycan synthesis</keyword>
<keyword evidence="21" id="KW-1185">Reference proteome</keyword>
<comment type="similarity">
    <text evidence="16">Belongs to the transpeptidase family. FtsI subfamily.</text>
</comment>
<dbReference type="eggNOG" id="COG0768">
    <property type="taxonomic scope" value="Bacteria"/>
</dbReference>
<dbReference type="GO" id="GO:0008658">
    <property type="term" value="F:penicillin binding"/>
    <property type="evidence" value="ECO:0007669"/>
    <property type="project" value="InterPro"/>
</dbReference>
<dbReference type="Pfam" id="PF03717">
    <property type="entry name" value="PBP_dimer"/>
    <property type="match status" value="1"/>
</dbReference>
<keyword evidence="2 16" id="KW-1003">Cell membrane</keyword>
<dbReference type="Gene3D" id="3.90.1310.10">
    <property type="entry name" value="Penicillin-binding protein 2a (Domain 2)"/>
    <property type="match status" value="1"/>
</dbReference>
<name>B3PCM6_CELJU</name>
<dbReference type="GO" id="GO:0043093">
    <property type="term" value="P:FtsZ-dependent cytokinesis"/>
    <property type="evidence" value="ECO:0007669"/>
    <property type="project" value="UniProtKB-UniRule"/>
</dbReference>
<evidence type="ECO:0000256" key="8">
    <source>
        <dbReference type="ARBA" id="ARBA00022801"/>
    </source>
</evidence>
<organism evidence="20 21">
    <name type="scientific">Cellvibrio japonicus (strain Ueda107)</name>
    <name type="common">Pseudomonas fluorescens subsp. cellulosa</name>
    <dbReference type="NCBI Taxonomy" id="498211"/>
    <lineage>
        <taxon>Bacteria</taxon>
        <taxon>Pseudomonadati</taxon>
        <taxon>Pseudomonadota</taxon>
        <taxon>Gammaproteobacteria</taxon>
        <taxon>Cellvibrionales</taxon>
        <taxon>Cellvibrionaceae</taxon>
        <taxon>Cellvibrio</taxon>
    </lineage>
</organism>
<dbReference type="InterPro" id="IPR050515">
    <property type="entry name" value="Beta-lactam/transpept"/>
</dbReference>
<evidence type="ECO:0000256" key="13">
    <source>
        <dbReference type="ARBA" id="ARBA00023210"/>
    </source>
</evidence>
<sequence>MKPSAFEPRSARPAAPVKNKPLRVARWRFYAVGMAMAAMVVALIAHVASLQVLPNADRGYQFLQDQGESRTLRTEVIPAYRGVITDRNGEPLAVSTPVSTLWANPKVLAAAVDRIPELAKALEQNPADLKARLERYSKKEFMYLKRGLAPQAAQTVLALDIPGVYEQVEYHRYYPAADVAAHLVGRTDVDDRGQEGMELAYDAWLTGENGAKEVLKDLRGRTVKELRLVKAARSGQNLALSIDLRLQYLAHRELRKALEAAGAKAGSIVILDVLTGEVLAMSNLPSYNPNDRSRNWGEGIRNRAITDLYEPGSTVKPWVVLAALETGKFKASDVIDTSPGYMMVGTKAIKDHQNYGALDMAMAIAKSSNIAMTKIAFALEPGTLRGMFARLGIGQPIGTGFPGEAVGSLPLFKASQRIERANMSYGYALNITALQAVQAYAVIASGGIKRPVSLLRVDTPPVGERVVAEDYTQQVQDMLKRVVTAEGTGRRAQAISYSVAGKTGTAFKAIGGSYAAQKQIGSFIGMAPADDPRIVAMVVIDEPAGTGVFGNGGYVAAPAFSKVAEDALRMLKVAPDNAKESESALASRKAAGDTAPAKPVPAANKAGSAT</sequence>
<dbReference type="UniPathway" id="UPA00219"/>
<keyword evidence="13 16" id="KW-0717">Septation</keyword>
<evidence type="ECO:0000256" key="3">
    <source>
        <dbReference type="ARBA" id="ARBA00022519"/>
    </source>
</evidence>
<evidence type="ECO:0000256" key="10">
    <source>
        <dbReference type="ARBA" id="ARBA00022984"/>
    </source>
</evidence>
<dbReference type="RefSeq" id="WP_012488519.1">
    <property type="nucleotide sequence ID" value="NC_010995.1"/>
</dbReference>
<evidence type="ECO:0000256" key="9">
    <source>
        <dbReference type="ARBA" id="ARBA00022960"/>
    </source>
</evidence>
<feature type="domain" description="Penicillin-binding protein transpeptidase" evidence="18">
    <location>
        <begin position="266"/>
        <end position="563"/>
    </location>
</feature>
<evidence type="ECO:0000256" key="17">
    <source>
        <dbReference type="SAM" id="MobiDB-lite"/>
    </source>
</evidence>
<dbReference type="STRING" id="498211.CJA_2935"/>
<keyword evidence="3 16" id="KW-0997">Cell inner membrane</keyword>
<keyword evidence="4 16" id="KW-0132">Cell division</keyword>
<reference evidence="20 21" key="1">
    <citation type="journal article" date="2008" name="J. Bacteriol.">
        <title>Insights into plant cell wall degradation from the genome sequence of the soil bacterium Cellvibrio japonicus.</title>
        <authorList>
            <person name="Deboy R.T."/>
            <person name="Mongodin E.F."/>
            <person name="Fouts D.E."/>
            <person name="Tailford L.E."/>
            <person name="Khouri H."/>
            <person name="Emerson J.B."/>
            <person name="Mohamoud Y."/>
            <person name="Watkins K."/>
            <person name="Henrissat B."/>
            <person name="Gilbert H.J."/>
            <person name="Nelson K.E."/>
        </authorList>
    </citation>
    <scope>NUCLEOTIDE SEQUENCE [LARGE SCALE GENOMIC DNA]</scope>
    <source>
        <strain evidence="20 21">Ueda107</strain>
    </source>
</reference>
<evidence type="ECO:0000256" key="15">
    <source>
        <dbReference type="ARBA" id="ARBA00023316"/>
    </source>
</evidence>
<dbReference type="InterPro" id="IPR012338">
    <property type="entry name" value="Beta-lactam/transpept-like"/>
</dbReference>
<gene>
    <name evidence="16 20" type="primary">ftsI</name>
    <name evidence="20" type="ordered locus">CJA_2935</name>
</gene>
<comment type="subcellular location">
    <subcellularLocation>
        <location evidence="16">Cell inner membrane</location>
        <topology evidence="16">Single-pass membrane protein</topology>
    </subcellularLocation>
    <subcellularLocation>
        <location evidence="1">Membrane</location>
    </subcellularLocation>
</comment>
<dbReference type="EMBL" id="CP000934">
    <property type="protein sequence ID" value="ACE84015.1"/>
    <property type="molecule type" value="Genomic_DNA"/>
</dbReference>
<evidence type="ECO:0000256" key="16">
    <source>
        <dbReference type="HAMAP-Rule" id="MF_02080"/>
    </source>
</evidence>
<comment type="pathway">
    <text evidence="16">Cell wall biogenesis; peptidoglycan biosynthesis.</text>
</comment>
<dbReference type="GO" id="GO:0000917">
    <property type="term" value="P:division septum assembly"/>
    <property type="evidence" value="ECO:0007669"/>
    <property type="project" value="UniProtKB-KW"/>
</dbReference>
<keyword evidence="9 16" id="KW-0133">Cell shape</keyword>
<evidence type="ECO:0000256" key="7">
    <source>
        <dbReference type="ARBA" id="ARBA00022692"/>
    </source>
</evidence>
<dbReference type="SUPFAM" id="SSF56601">
    <property type="entry name" value="beta-lactamase/transpeptidase-like"/>
    <property type="match status" value="1"/>
</dbReference>
<dbReference type="GO" id="GO:0071555">
    <property type="term" value="P:cell wall organization"/>
    <property type="evidence" value="ECO:0007669"/>
    <property type="project" value="UniProtKB-KW"/>
</dbReference>
<keyword evidence="15 16" id="KW-0961">Cell wall biogenesis/degradation</keyword>
<dbReference type="InterPro" id="IPR001460">
    <property type="entry name" value="PCN-bd_Tpept"/>
</dbReference>
<evidence type="ECO:0000256" key="14">
    <source>
        <dbReference type="ARBA" id="ARBA00023306"/>
    </source>
</evidence>
<dbReference type="InterPro" id="IPR037532">
    <property type="entry name" value="FtsI_transpept"/>
</dbReference>
<dbReference type="Gene3D" id="3.30.450.330">
    <property type="match status" value="1"/>
</dbReference>
<evidence type="ECO:0000259" key="18">
    <source>
        <dbReference type="Pfam" id="PF00905"/>
    </source>
</evidence>
<keyword evidence="8 16" id="KW-0378">Hydrolase</keyword>
<dbReference type="PANTHER" id="PTHR30627">
    <property type="entry name" value="PEPTIDOGLYCAN D,D-TRANSPEPTIDASE"/>
    <property type="match status" value="1"/>
</dbReference>
<dbReference type="AlphaFoldDB" id="B3PCM6"/>
<feature type="compositionally biased region" description="Low complexity" evidence="17">
    <location>
        <begin position="595"/>
        <end position="610"/>
    </location>
</feature>
<keyword evidence="12 16" id="KW-0472">Membrane</keyword>
<dbReference type="GO" id="GO:0009002">
    <property type="term" value="F:serine-type D-Ala-D-Ala carboxypeptidase activity"/>
    <property type="evidence" value="ECO:0007669"/>
    <property type="project" value="UniProtKB-UniRule"/>
</dbReference>
<evidence type="ECO:0000313" key="21">
    <source>
        <dbReference type="Proteomes" id="UP000001036"/>
    </source>
</evidence>
<protein>
    <recommendedName>
        <fullName evidence="16">Peptidoglycan D,D-transpeptidase FtsI</fullName>
        <ecNumber evidence="16">3.4.16.4</ecNumber>
    </recommendedName>
    <alternativeName>
        <fullName evidence="16">Penicillin-binding protein 3</fullName>
        <shortName evidence="16">PBP-3</shortName>
    </alternativeName>
</protein>
<dbReference type="GO" id="GO:0009252">
    <property type="term" value="P:peptidoglycan biosynthetic process"/>
    <property type="evidence" value="ECO:0007669"/>
    <property type="project" value="UniProtKB-UniRule"/>
</dbReference>
<evidence type="ECO:0000256" key="4">
    <source>
        <dbReference type="ARBA" id="ARBA00022618"/>
    </source>
</evidence>